<feature type="coiled-coil region" evidence="14">
    <location>
        <begin position="256"/>
        <end position="283"/>
    </location>
</feature>
<keyword evidence="3" id="KW-0349">Heme</keyword>
<evidence type="ECO:0000256" key="13">
    <source>
        <dbReference type="RuleBase" id="RU004241"/>
    </source>
</evidence>
<feature type="binding site" evidence="11">
    <location>
        <position position="388"/>
    </location>
    <ligand>
        <name>Ca(2+)</name>
        <dbReference type="ChEBI" id="CHEBI:29108"/>
        <label>2</label>
    </ligand>
</feature>
<evidence type="ECO:0000256" key="10">
    <source>
        <dbReference type="ARBA" id="ARBA00023324"/>
    </source>
</evidence>
<dbReference type="GO" id="GO:0020037">
    <property type="term" value="F:heme binding"/>
    <property type="evidence" value="ECO:0007669"/>
    <property type="project" value="InterPro"/>
</dbReference>
<keyword evidence="5 11" id="KW-0106">Calcium</keyword>
<dbReference type="InterPro" id="IPR000823">
    <property type="entry name" value="Peroxidase_pln"/>
</dbReference>
<keyword evidence="17" id="KW-1185">Reference proteome</keyword>
<dbReference type="GO" id="GO:0006979">
    <property type="term" value="P:response to oxidative stress"/>
    <property type="evidence" value="ECO:0007669"/>
    <property type="project" value="InterPro"/>
</dbReference>
<feature type="binding site" description="axial binding residue" evidence="11">
    <location>
        <position position="343"/>
    </location>
    <ligand>
        <name>heme b</name>
        <dbReference type="ChEBI" id="CHEBI:60344"/>
    </ligand>
    <ligandPart>
        <name>Fe</name>
        <dbReference type="ChEBI" id="CHEBI:18248"/>
    </ligandPart>
</feature>
<evidence type="ECO:0000256" key="5">
    <source>
        <dbReference type="ARBA" id="ARBA00022837"/>
    </source>
</evidence>
<accession>A0A0E0NFP5</accession>
<keyword evidence="2" id="KW-0575">Peroxidase</keyword>
<dbReference type="Gramene" id="ORUFI02G19610.1">
    <property type="protein sequence ID" value="ORUFI02G19610.1"/>
    <property type="gene ID" value="ORUFI02G19610"/>
</dbReference>
<keyword evidence="6" id="KW-0560">Oxidoreductase</keyword>
<dbReference type="InterPro" id="IPR002016">
    <property type="entry name" value="Haem_peroxidase"/>
</dbReference>
<sequence>MMAVQAQYVAHASRSSSSAAYAIRPALENAAPSSGASALFLDEAVSAALLQQQLVVAAAAVGGGGNNNNTAVFSDLRSELTCSQRRFDDFGGGFVPRKRARVGGEGEAAAGLLMSSSVMEGGGHRALLPPPPPQVTPQAFGDVHKSSSRVVGSGAASTSGRPVCGGGLLLSHLYRQSVEVDALVRFEVRATDRAFIYRHGRWSSVSFCLLSSLEWAFDSICTYLQNERLRAGLEEARRRHLRAVVSAVDRAAARRLHAAEAELERALGRNAELDERLRQMGAEGQAWLGIAKSHEAAAAGLRATLDQLLPAPLPPRARAMPRMHTWGEAERGEGGSRAELRAHTIGRAQCANFRDRIYNDTDIDASFAASLRAGCPQSGDGSGLAPLDESSPDAFDNGYFGGLLSQRGLLHSDQALFAGGGGSTDGLVRSYASSNDQFASDFSTAMVKMGNISPLTGSAGEIRVNCRAVN</sequence>
<keyword evidence="8 12" id="KW-1015">Disulfide bond</keyword>
<dbReference type="PRINTS" id="PR00461">
    <property type="entry name" value="PLPEROXIDASE"/>
</dbReference>
<dbReference type="Pfam" id="PF00141">
    <property type="entry name" value="peroxidase"/>
    <property type="match status" value="1"/>
</dbReference>
<dbReference type="InterPro" id="IPR010255">
    <property type="entry name" value="Haem_peroxidase_sf"/>
</dbReference>
<dbReference type="PANTHER" id="PTHR31388">
    <property type="entry name" value="PEROXIDASE 72-RELATED"/>
    <property type="match status" value="1"/>
</dbReference>
<feature type="binding site" evidence="11">
    <location>
        <position position="344"/>
    </location>
    <ligand>
        <name>Ca(2+)</name>
        <dbReference type="ChEBI" id="CHEBI:29108"/>
        <label>2</label>
    </ligand>
</feature>
<evidence type="ECO:0000256" key="3">
    <source>
        <dbReference type="ARBA" id="ARBA00022617"/>
    </source>
</evidence>
<evidence type="ECO:0000313" key="17">
    <source>
        <dbReference type="Proteomes" id="UP000008022"/>
    </source>
</evidence>
<comment type="cofactor">
    <cofactor evidence="11">
        <name>Ca(2+)</name>
        <dbReference type="ChEBI" id="CHEBI:29108"/>
    </cofactor>
    <text evidence="11">Binds 2 calcium ions per subunit.</text>
</comment>
<dbReference type="EnsemblPlants" id="ORUFI02G19610.1">
    <property type="protein sequence ID" value="ORUFI02G19610.1"/>
    <property type="gene ID" value="ORUFI02G19610"/>
</dbReference>
<feature type="domain" description="Plant heme peroxidase family profile" evidence="15">
    <location>
        <begin position="227"/>
        <end position="470"/>
    </location>
</feature>
<evidence type="ECO:0000256" key="6">
    <source>
        <dbReference type="ARBA" id="ARBA00023002"/>
    </source>
</evidence>
<reference evidence="16" key="2">
    <citation type="submission" date="2015-06" db="UniProtKB">
        <authorList>
            <consortium name="EnsemblPlants"/>
        </authorList>
    </citation>
    <scope>IDENTIFICATION</scope>
</reference>
<name>A0A0E0NFP5_ORYRU</name>
<dbReference type="eggNOG" id="KOG1100">
    <property type="taxonomic scope" value="Eukaryota"/>
</dbReference>
<evidence type="ECO:0000256" key="1">
    <source>
        <dbReference type="ARBA" id="ARBA00000189"/>
    </source>
</evidence>
<feature type="disulfide bond" evidence="12">
    <location>
        <begin position="350"/>
        <end position="375"/>
    </location>
</feature>
<dbReference type="Gene3D" id="1.10.520.10">
    <property type="match status" value="1"/>
</dbReference>
<feature type="binding site" evidence="11">
    <location>
        <position position="396"/>
    </location>
    <ligand>
        <name>Ca(2+)</name>
        <dbReference type="ChEBI" id="CHEBI:29108"/>
        <label>2</label>
    </ligand>
</feature>
<dbReference type="GO" id="GO:0046872">
    <property type="term" value="F:metal ion binding"/>
    <property type="evidence" value="ECO:0007669"/>
    <property type="project" value="UniProtKB-KW"/>
</dbReference>
<evidence type="ECO:0000256" key="4">
    <source>
        <dbReference type="ARBA" id="ARBA00022723"/>
    </source>
</evidence>
<dbReference type="AlphaFoldDB" id="A0A0E0NFP5"/>
<comment type="catalytic activity">
    <reaction evidence="1">
        <text>2 a phenolic donor + H2O2 = 2 a phenolic radical donor + 2 H2O</text>
        <dbReference type="Rhea" id="RHEA:56136"/>
        <dbReference type="ChEBI" id="CHEBI:15377"/>
        <dbReference type="ChEBI" id="CHEBI:16240"/>
        <dbReference type="ChEBI" id="CHEBI:139520"/>
        <dbReference type="ChEBI" id="CHEBI:139521"/>
        <dbReference type="EC" id="1.11.1.7"/>
    </reaction>
</comment>
<dbReference type="GO" id="GO:0140825">
    <property type="term" value="F:lactoperoxidase activity"/>
    <property type="evidence" value="ECO:0007669"/>
    <property type="project" value="UniProtKB-EC"/>
</dbReference>
<dbReference type="SUPFAM" id="SSF48113">
    <property type="entry name" value="Heme-dependent peroxidases"/>
    <property type="match status" value="1"/>
</dbReference>
<evidence type="ECO:0000259" key="15">
    <source>
        <dbReference type="PROSITE" id="PS50873"/>
    </source>
</evidence>
<evidence type="ECO:0000256" key="12">
    <source>
        <dbReference type="PIRSR" id="PIRSR600823-5"/>
    </source>
</evidence>
<dbReference type="PROSITE" id="PS50873">
    <property type="entry name" value="PEROXIDASE_4"/>
    <property type="match status" value="1"/>
</dbReference>
<dbReference type="HOGENOM" id="CLU_581902_0_0_1"/>
<protein>
    <recommendedName>
        <fullName evidence="15">Plant heme peroxidase family profile domain-containing protein</fullName>
    </recommendedName>
</protein>
<dbReference type="STRING" id="4529.A0A0E0NFP5"/>
<evidence type="ECO:0000256" key="9">
    <source>
        <dbReference type="ARBA" id="ARBA00023283"/>
    </source>
</evidence>
<evidence type="ECO:0000256" key="2">
    <source>
        <dbReference type="ARBA" id="ARBA00022559"/>
    </source>
</evidence>
<evidence type="ECO:0000256" key="14">
    <source>
        <dbReference type="SAM" id="Coils"/>
    </source>
</evidence>
<dbReference type="GO" id="GO:0042744">
    <property type="term" value="P:hydrogen peroxide catabolic process"/>
    <property type="evidence" value="ECO:0007669"/>
    <property type="project" value="UniProtKB-KW"/>
</dbReference>
<dbReference type="Proteomes" id="UP000008022">
    <property type="component" value="Unassembled WGS sequence"/>
</dbReference>
<dbReference type="Gene3D" id="1.10.420.10">
    <property type="entry name" value="Peroxidase, domain 2"/>
    <property type="match status" value="1"/>
</dbReference>
<keyword evidence="14" id="KW-0175">Coiled coil</keyword>
<keyword evidence="9" id="KW-0873">Pyrrolidone carboxylic acid</keyword>
<proteinExistence type="inferred from homology"/>
<dbReference type="PANTHER" id="PTHR31388:SF202">
    <property type="entry name" value="PEROXIDASE"/>
    <property type="match status" value="1"/>
</dbReference>
<reference evidence="17" key="1">
    <citation type="submission" date="2013-06" db="EMBL/GenBank/DDBJ databases">
        <authorList>
            <person name="Zhao Q."/>
        </authorList>
    </citation>
    <scope>NUCLEOTIDE SEQUENCE</scope>
    <source>
        <strain evidence="17">cv. W1943</strain>
    </source>
</reference>
<evidence type="ECO:0000256" key="11">
    <source>
        <dbReference type="PIRSR" id="PIRSR600823-3"/>
    </source>
</evidence>
<keyword evidence="10" id="KW-0376">Hydrogen peroxide</keyword>
<keyword evidence="7 11" id="KW-0408">Iron</keyword>
<comment type="similarity">
    <text evidence="13">Belongs to the peroxidase family.</text>
</comment>
<dbReference type="FunFam" id="1.10.420.10:FF:000001">
    <property type="entry name" value="Peroxidase"/>
    <property type="match status" value="1"/>
</dbReference>
<evidence type="ECO:0000256" key="7">
    <source>
        <dbReference type="ARBA" id="ARBA00023004"/>
    </source>
</evidence>
<keyword evidence="4 11" id="KW-0479">Metal-binding</keyword>
<organism evidence="16 17">
    <name type="scientific">Oryza rufipogon</name>
    <name type="common">Brownbeard rice</name>
    <name type="synonym">Asian wild rice</name>
    <dbReference type="NCBI Taxonomy" id="4529"/>
    <lineage>
        <taxon>Eukaryota</taxon>
        <taxon>Viridiplantae</taxon>
        <taxon>Streptophyta</taxon>
        <taxon>Embryophyta</taxon>
        <taxon>Tracheophyta</taxon>
        <taxon>Spermatophyta</taxon>
        <taxon>Magnoliopsida</taxon>
        <taxon>Liliopsida</taxon>
        <taxon>Poales</taxon>
        <taxon>Poaceae</taxon>
        <taxon>BOP clade</taxon>
        <taxon>Oryzoideae</taxon>
        <taxon>Oryzeae</taxon>
        <taxon>Oryzinae</taxon>
        <taxon>Oryza</taxon>
    </lineage>
</organism>
<comment type="cofactor">
    <cofactor evidence="11">
        <name>heme b</name>
        <dbReference type="ChEBI" id="CHEBI:60344"/>
    </cofactor>
    <text evidence="11">Binds 1 heme b (iron(II)-protoporphyrin IX) group per subunit.</text>
</comment>
<evidence type="ECO:0000256" key="8">
    <source>
        <dbReference type="ARBA" id="ARBA00023157"/>
    </source>
</evidence>
<evidence type="ECO:0000313" key="16">
    <source>
        <dbReference type="EnsemblPlants" id="ORUFI02G19610.1"/>
    </source>
</evidence>